<keyword evidence="8" id="KW-1185">Reference proteome</keyword>
<reference evidence="8" key="1">
    <citation type="journal article" date="2016" name="Nature">
        <title>The genome of the seagrass Zostera marina reveals angiosperm adaptation to the sea.</title>
        <authorList>
            <person name="Olsen J.L."/>
            <person name="Rouze P."/>
            <person name="Verhelst B."/>
            <person name="Lin Y.-C."/>
            <person name="Bayer T."/>
            <person name="Collen J."/>
            <person name="Dattolo E."/>
            <person name="De Paoli E."/>
            <person name="Dittami S."/>
            <person name="Maumus F."/>
            <person name="Michel G."/>
            <person name="Kersting A."/>
            <person name="Lauritano C."/>
            <person name="Lohaus R."/>
            <person name="Toepel M."/>
            <person name="Tonon T."/>
            <person name="Vanneste K."/>
            <person name="Amirebrahimi M."/>
            <person name="Brakel J."/>
            <person name="Bostroem C."/>
            <person name="Chovatia M."/>
            <person name="Grimwood J."/>
            <person name="Jenkins J.W."/>
            <person name="Jueterbock A."/>
            <person name="Mraz A."/>
            <person name="Stam W.T."/>
            <person name="Tice H."/>
            <person name="Bornberg-Bauer E."/>
            <person name="Green P.J."/>
            <person name="Pearson G.A."/>
            <person name="Procaccini G."/>
            <person name="Duarte C.M."/>
            <person name="Schmutz J."/>
            <person name="Reusch T.B.H."/>
            <person name="Van de Peer Y."/>
        </authorList>
    </citation>
    <scope>NUCLEOTIDE SEQUENCE [LARGE SCALE GENOMIC DNA]</scope>
    <source>
        <strain evidence="8">cv. Finnish</strain>
    </source>
</reference>
<comment type="pathway">
    <text evidence="1">Protein modification; protein ubiquitination.</text>
</comment>
<dbReference type="InterPro" id="IPR043454">
    <property type="entry name" value="NPH3/RPT2-like"/>
</dbReference>
<evidence type="ECO:0000256" key="2">
    <source>
        <dbReference type="ARBA" id="ARBA00022786"/>
    </source>
</evidence>
<dbReference type="Gene3D" id="3.30.710.10">
    <property type="entry name" value="Potassium Channel Kv1.1, Chain A"/>
    <property type="match status" value="1"/>
</dbReference>
<comment type="caution">
    <text evidence="7">The sequence shown here is derived from an EMBL/GenBank/DDBJ whole genome shotgun (WGS) entry which is preliminary data.</text>
</comment>
<evidence type="ECO:0000313" key="8">
    <source>
        <dbReference type="Proteomes" id="UP000036987"/>
    </source>
</evidence>
<evidence type="ECO:0000259" key="5">
    <source>
        <dbReference type="PROSITE" id="PS50097"/>
    </source>
</evidence>
<feature type="domain" description="NPH3" evidence="6">
    <location>
        <begin position="221"/>
        <end position="307"/>
    </location>
</feature>
<gene>
    <name evidence="7" type="ORF">ZOSMA_14G01250</name>
</gene>
<comment type="similarity">
    <text evidence="3">Belongs to the NPH3 family.</text>
</comment>
<dbReference type="SUPFAM" id="SSF54695">
    <property type="entry name" value="POZ domain"/>
    <property type="match status" value="1"/>
</dbReference>
<accession>A0A0K9PWI4</accession>
<organism evidence="7 8">
    <name type="scientific">Zostera marina</name>
    <name type="common">Eelgrass</name>
    <dbReference type="NCBI Taxonomy" id="29655"/>
    <lineage>
        <taxon>Eukaryota</taxon>
        <taxon>Viridiplantae</taxon>
        <taxon>Streptophyta</taxon>
        <taxon>Embryophyta</taxon>
        <taxon>Tracheophyta</taxon>
        <taxon>Spermatophyta</taxon>
        <taxon>Magnoliopsida</taxon>
        <taxon>Liliopsida</taxon>
        <taxon>Zosteraceae</taxon>
        <taxon>Zostera</taxon>
    </lineage>
</organism>
<dbReference type="InterPro" id="IPR000210">
    <property type="entry name" value="BTB/POZ_dom"/>
</dbReference>
<evidence type="ECO:0000259" key="6">
    <source>
        <dbReference type="PROSITE" id="PS51649"/>
    </source>
</evidence>
<sequence>MSWRKVLGATETIYEEEEKSSSSSLLSSSHSSSLLSSLHTRVDDWSRARGSKPNVVVRVHDHRFYLHKVPLLAHSGYFRRHVDAETTVVVVSPPSTITMEIFTFVAGFCYGLEVSMTPFNVAAVRIAAEWLEMTNNEWDECGVVVVEEGEGNLMERAEWYFCQTLASSIEYATEVLRSCISLLSDAAESAAFLAGRCVEALIVSNGVDKTKSHWLDDLVKVNTEDFQMIADSIHDRLPDCHDLLYRVIDHYLENCPETSSPSEEAKNRICSVVDCRKLSRTHLIHLVRNRRMPLRFVVQAMFIEQFDTRVSFLDRIRKNPREEQEDEITAAVSCTIKTGGTMTLGDMLQQDAASRQATNLKASMEDTCFRIRSLETELSCMKRILRDLKMEGKTEIESAMRSESCRFWAEEEKLNRKETEKNDRGSSSGKLYLKVIRGFKSVLFRKSGSDNRSSVCSSGYGDVRPTHQRNRSIT</sequence>
<proteinExistence type="inferred from homology"/>
<evidence type="ECO:0000313" key="7">
    <source>
        <dbReference type="EMBL" id="KMZ73361.1"/>
    </source>
</evidence>
<dbReference type="Pfam" id="PF03000">
    <property type="entry name" value="NPH3"/>
    <property type="match status" value="1"/>
</dbReference>
<evidence type="ECO:0000256" key="3">
    <source>
        <dbReference type="PROSITE-ProRule" id="PRU00982"/>
    </source>
</evidence>
<evidence type="ECO:0000256" key="4">
    <source>
        <dbReference type="SAM" id="MobiDB-lite"/>
    </source>
</evidence>
<dbReference type="InterPro" id="IPR011333">
    <property type="entry name" value="SKP1/BTB/POZ_sf"/>
</dbReference>
<dbReference type="Proteomes" id="UP000036987">
    <property type="component" value="Unassembled WGS sequence"/>
</dbReference>
<feature type="domain" description="BTB" evidence="5">
    <location>
        <begin position="53"/>
        <end position="118"/>
    </location>
</feature>
<dbReference type="UniPathway" id="UPA00143"/>
<dbReference type="PROSITE" id="PS50097">
    <property type="entry name" value="BTB"/>
    <property type="match status" value="1"/>
</dbReference>
<dbReference type="InterPro" id="IPR027356">
    <property type="entry name" value="NPH3_dom"/>
</dbReference>
<dbReference type="PANTHER" id="PTHR32370">
    <property type="entry name" value="OS12G0117600 PROTEIN"/>
    <property type="match status" value="1"/>
</dbReference>
<keyword evidence="2" id="KW-0833">Ubl conjugation pathway</keyword>
<dbReference type="AlphaFoldDB" id="A0A0K9PWI4"/>
<dbReference type="PROSITE" id="PS51649">
    <property type="entry name" value="NPH3"/>
    <property type="match status" value="1"/>
</dbReference>
<dbReference type="GO" id="GO:0016567">
    <property type="term" value="P:protein ubiquitination"/>
    <property type="evidence" value="ECO:0007669"/>
    <property type="project" value="UniProtKB-UniPathway"/>
</dbReference>
<dbReference type="OMA" id="CNYIDCS"/>
<dbReference type="Pfam" id="PF00651">
    <property type="entry name" value="BTB"/>
    <property type="match status" value="1"/>
</dbReference>
<dbReference type="OrthoDB" id="407106at2759"/>
<name>A0A0K9PWI4_ZOSMR</name>
<protein>
    <submittedName>
        <fullName evidence="7">Phototropic-responsive NPH3 family protein</fullName>
    </submittedName>
</protein>
<evidence type="ECO:0000256" key="1">
    <source>
        <dbReference type="ARBA" id="ARBA00004906"/>
    </source>
</evidence>
<dbReference type="EMBL" id="LFYR01000585">
    <property type="protein sequence ID" value="KMZ73361.1"/>
    <property type="molecule type" value="Genomic_DNA"/>
</dbReference>
<feature type="region of interest" description="Disordered" evidence="4">
    <location>
        <begin position="447"/>
        <end position="474"/>
    </location>
</feature>